<dbReference type="CDD" id="cd01185">
    <property type="entry name" value="INTN1_C_like"/>
    <property type="match status" value="1"/>
</dbReference>
<dbReference type="EMBL" id="FQUO01000009">
    <property type="protein sequence ID" value="SHF53419.1"/>
    <property type="molecule type" value="Genomic_DNA"/>
</dbReference>
<feature type="domain" description="Tyr recombinase" evidence="5">
    <location>
        <begin position="253"/>
        <end position="441"/>
    </location>
</feature>
<sequence length="455" mass="51525">MAKDKTTIRFWLRTDKPNQDGTCPVHLIYQVKGERKYYGVPGVKLLPLNWDANKQLAVYLDKKASKKAAPDVAAELILMAGEVEELNSKLEEAKRKVADVEARFRLDKATFTAKMVVDTLKATERPLAAKEQPKTYVVDFIRQFAKDVTTTHKEGTIKVYTGLAAHLAFFERNTRQRVTFEGLDVPTLRSFHAFLVSERIDEKGAAVDPMNNTTSAKQMSTLKTLLNYARTIYKIPVRQDYRDYKVSRKDSDYEVIALTESEFLCLWELDLSENKRLEQVRDVFCFSCTTGLRYSDLADLKRAHIRKDGSIKKTAVKTGQKLDIPLNQYSAAVLDKYKERLKPLPIISGQKTNLYLKELCQLAGIDTPIERVREYGVKKVSEVLKKHDLVTIHSGRRTFATLSLEKGMASQEVMAITGHTTYKSFKRYVDVAGERKKAVMAKAWGAAPAAPLEAV</sequence>
<dbReference type="PROSITE" id="PS51898">
    <property type="entry name" value="TYR_RECOMBINASE"/>
    <property type="match status" value="1"/>
</dbReference>
<evidence type="ECO:0000256" key="4">
    <source>
        <dbReference type="SAM" id="Coils"/>
    </source>
</evidence>
<dbReference type="Pfam" id="PF17293">
    <property type="entry name" value="Arm-DNA-bind_5"/>
    <property type="match status" value="1"/>
</dbReference>
<dbReference type="PANTHER" id="PTHR30349">
    <property type="entry name" value="PHAGE INTEGRASE-RELATED"/>
    <property type="match status" value="1"/>
</dbReference>
<dbReference type="InterPro" id="IPR002104">
    <property type="entry name" value="Integrase_catalytic"/>
</dbReference>
<dbReference type="InterPro" id="IPR013762">
    <property type="entry name" value="Integrase-like_cat_sf"/>
</dbReference>
<dbReference type="Pfam" id="PF00589">
    <property type="entry name" value="Phage_integrase"/>
    <property type="match status" value="1"/>
</dbReference>
<dbReference type="STRING" id="1302690.BUE76_07725"/>
<dbReference type="GO" id="GO:0006310">
    <property type="term" value="P:DNA recombination"/>
    <property type="evidence" value="ECO:0007669"/>
    <property type="project" value="UniProtKB-KW"/>
</dbReference>
<accession>A0A1M5CFE3</accession>
<organism evidence="6 7">
    <name type="scientific">Cnuella takakiae</name>
    <dbReference type="NCBI Taxonomy" id="1302690"/>
    <lineage>
        <taxon>Bacteria</taxon>
        <taxon>Pseudomonadati</taxon>
        <taxon>Bacteroidota</taxon>
        <taxon>Chitinophagia</taxon>
        <taxon>Chitinophagales</taxon>
        <taxon>Chitinophagaceae</taxon>
        <taxon>Cnuella</taxon>
    </lineage>
</organism>
<dbReference type="InterPro" id="IPR011010">
    <property type="entry name" value="DNA_brk_join_enz"/>
</dbReference>
<reference evidence="6 7" key="1">
    <citation type="submission" date="2016-11" db="EMBL/GenBank/DDBJ databases">
        <authorList>
            <person name="Jaros S."/>
            <person name="Januszkiewicz K."/>
            <person name="Wedrychowicz H."/>
        </authorList>
    </citation>
    <scope>NUCLEOTIDE SEQUENCE [LARGE SCALE GENOMIC DNA]</scope>
    <source>
        <strain evidence="6 7">DSM 26897</strain>
    </source>
</reference>
<comment type="similarity">
    <text evidence="1">Belongs to the 'phage' integrase family.</text>
</comment>
<dbReference type="InterPro" id="IPR050090">
    <property type="entry name" value="Tyrosine_recombinase_XerCD"/>
</dbReference>
<feature type="coiled-coil region" evidence="4">
    <location>
        <begin position="76"/>
        <end position="103"/>
    </location>
</feature>
<dbReference type="Pfam" id="PF13102">
    <property type="entry name" value="Phage_int_SAM_5"/>
    <property type="match status" value="1"/>
</dbReference>
<evidence type="ECO:0000256" key="3">
    <source>
        <dbReference type="ARBA" id="ARBA00023172"/>
    </source>
</evidence>
<dbReference type="InterPro" id="IPR025269">
    <property type="entry name" value="SAM-like_dom"/>
</dbReference>
<evidence type="ECO:0000259" key="5">
    <source>
        <dbReference type="PROSITE" id="PS51898"/>
    </source>
</evidence>
<dbReference type="InterPro" id="IPR010998">
    <property type="entry name" value="Integrase_recombinase_N"/>
</dbReference>
<dbReference type="InterPro" id="IPR035386">
    <property type="entry name" value="Arm-DNA-bind_5"/>
</dbReference>
<name>A0A1M5CFE3_9BACT</name>
<keyword evidence="2" id="KW-0238">DNA-binding</keyword>
<proteinExistence type="inferred from homology"/>
<keyword evidence="3" id="KW-0233">DNA recombination</keyword>
<dbReference type="Gene3D" id="1.10.443.10">
    <property type="entry name" value="Intergrase catalytic core"/>
    <property type="match status" value="1"/>
</dbReference>
<keyword evidence="7" id="KW-1185">Reference proteome</keyword>
<evidence type="ECO:0000256" key="1">
    <source>
        <dbReference type="ARBA" id="ARBA00008857"/>
    </source>
</evidence>
<dbReference type="RefSeq" id="WP_073043724.1">
    <property type="nucleotide sequence ID" value="NZ_FQUO01000009.1"/>
</dbReference>
<dbReference type="Proteomes" id="UP000184368">
    <property type="component" value="Unassembled WGS sequence"/>
</dbReference>
<dbReference type="GO" id="GO:0015074">
    <property type="term" value="P:DNA integration"/>
    <property type="evidence" value="ECO:0007669"/>
    <property type="project" value="InterPro"/>
</dbReference>
<dbReference type="Gene3D" id="1.10.150.130">
    <property type="match status" value="1"/>
</dbReference>
<keyword evidence="4" id="KW-0175">Coiled coil</keyword>
<dbReference type="OrthoDB" id="1493636at2"/>
<evidence type="ECO:0000313" key="7">
    <source>
        <dbReference type="Proteomes" id="UP000184368"/>
    </source>
</evidence>
<dbReference type="AlphaFoldDB" id="A0A1M5CFE3"/>
<evidence type="ECO:0000313" key="6">
    <source>
        <dbReference type="EMBL" id="SHF53419.1"/>
    </source>
</evidence>
<protein>
    <submittedName>
        <fullName evidence="6">Site-specific recombinase XerD</fullName>
    </submittedName>
</protein>
<dbReference type="SUPFAM" id="SSF56349">
    <property type="entry name" value="DNA breaking-rejoining enzymes"/>
    <property type="match status" value="1"/>
</dbReference>
<evidence type="ECO:0000256" key="2">
    <source>
        <dbReference type="ARBA" id="ARBA00023125"/>
    </source>
</evidence>
<dbReference type="GO" id="GO:0003677">
    <property type="term" value="F:DNA binding"/>
    <property type="evidence" value="ECO:0007669"/>
    <property type="project" value="UniProtKB-KW"/>
</dbReference>
<gene>
    <name evidence="6" type="ORF">SAMN05444008_10948</name>
</gene>
<dbReference type="PANTHER" id="PTHR30349:SF64">
    <property type="entry name" value="PROPHAGE INTEGRASE INTD-RELATED"/>
    <property type="match status" value="1"/>
</dbReference>